<evidence type="ECO:0000259" key="14">
    <source>
        <dbReference type="PROSITE" id="PS51003"/>
    </source>
</evidence>
<dbReference type="InParanoid" id="A0A146GBD4"/>
<dbReference type="PROSITE" id="PS51003">
    <property type="entry name" value="CYTB_CTER"/>
    <property type="match status" value="1"/>
</dbReference>
<keyword evidence="4 12" id="KW-0812">Transmembrane</keyword>
<dbReference type="GO" id="GO:0020037">
    <property type="term" value="F:heme binding"/>
    <property type="evidence" value="ECO:0007669"/>
    <property type="project" value="InterPro"/>
</dbReference>
<feature type="region of interest" description="Disordered" evidence="11">
    <location>
        <begin position="479"/>
        <end position="506"/>
    </location>
</feature>
<evidence type="ECO:0000313" key="17">
    <source>
        <dbReference type="Proteomes" id="UP000076023"/>
    </source>
</evidence>
<keyword evidence="17" id="KW-1185">Reference proteome</keyword>
<dbReference type="Pfam" id="PF00033">
    <property type="entry name" value="Cytochrome_B"/>
    <property type="match status" value="1"/>
</dbReference>
<dbReference type="Gene3D" id="1.20.810.10">
    <property type="entry name" value="Cytochrome Bc1 Complex, Chain C"/>
    <property type="match status" value="1"/>
</dbReference>
<dbReference type="Pfam" id="PF00032">
    <property type="entry name" value="Cytochrom_B_C"/>
    <property type="match status" value="1"/>
</dbReference>
<dbReference type="InterPro" id="IPR027387">
    <property type="entry name" value="Cytb/b6-like_sf"/>
</dbReference>
<dbReference type="InterPro" id="IPR016174">
    <property type="entry name" value="Di-haem_cyt_TM"/>
</dbReference>
<feature type="domain" description="Cytochrome b/b6 N-terminal region profile" evidence="13">
    <location>
        <begin position="13"/>
        <end position="225"/>
    </location>
</feature>
<evidence type="ECO:0000256" key="12">
    <source>
        <dbReference type="SAM" id="Phobius"/>
    </source>
</evidence>
<feature type="transmembrane region" description="Helical" evidence="12">
    <location>
        <begin position="350"/>
        <end position="369"/>
    </location>
</feature>
<dbReference type="STRING" id="690879.TSACC_22937"/>
<feature type="domain" description="Cytochrome c" evidence="15">
    <location>
        <begin position="396"/>
        <end position="473"/>
    </location>
</feature>
<name>A0A146GBD4_TERSA</name>
<sequence length="506" mass="55988">MNGKALIQALNGVYEWVDKRLHVTDLFNHTAGHPIPKSSASWFYVFGSATLLCFMIQLLTGCLLALVYVPSAAEAYTTLEYLTFRQELGWFLRATHYWGSNFMVGIMLIHVTQVFLFGAYKYPREITWMSGVVLMLLTLGLAFTGQVMRFDEDAYWGLGIGAAIAGRSPMIGQQVVNFMLGGPIIASETLSRFFTLHVFVLPGSVLALVALHLRMVLTKGINEYPKPGQIVRKETYDKEYATIIKKEGIPFFPHGIWKDLVAASIVIGGILFCVLMFGPKGPLGEPNPTQIDTVPRPDFFFLWIFAIAALMPDYMETFMLLVAPPIIIGLLFILPFINNTGEKSWRRRPIAVLSVILIYLSLGLLTYLGQTSPWSPDMKAWSGAETPREFVEGRSPLELQGLAVLQNKQCRNCHAIDGIGGHRGPDLADVGTRLTKDQLVRQIIQGGGNMPAYGKNLSPYETEALVAYMVSLHPKDELPARDSTIPATPAPLSVQEGEQHEAVGAH</sequence>
<feature type="transmembrane region" description="Helical" evidence="12">
    <location>
        <begin position="260"/>
        <end position="278"/>
    </location>
</feature>
<dbReference type="RefSeq" id="WP_075080135.1">
    <property type="nucleotide sequence ID" value="NZ_BDCO01000002.1"/>
</dbReference>
<dbReference type="InterPro" id="IPR009056">
    <property type="entry name" value="Cyt_c-like_dom"/>
</dbReference>
<dbReference type="PROSITE" id="PS51007">
    <property type="entry name" value="CYTC"/>
    <property type="match status" value="1"/>
</dbReference>
<reference evidence="17" key="1">
    <citation type="journal article" date="2017" name="Genome Announc.">
        <title>Draft Genome Sequence of Terrimicrobium sacchariphilum NM-5T, a Facultative Anaerobic Soil Bacterium of the Class Spartobacteria.</title>
        <authorList>
            <person name="Qiu Y.L."/>
            <person name="Tourlousse D.M."/>
            <person name="Matsuura N."/>
            <person name="Ohashi A."/>
            <person name="Sekiguchi Y."/>
        </authorList>
    </citation>
    <scope>NUCLEOTIDE SEQUENCE [LARGE SCALE GENOMIC DNA]</scope>
    <source>
        <strain evidence="17">NM-5</strain>
    </source>
</reference>
<dbReference type="GO" id="GO:0016020">
    <property type="term" value="C:membrane"/>
    <property type="evidence" value="ECO:0007669"/>
    <property type="project" value="UniProtKB-SubCell"/>
</dbReference>
<dbReference type="AlphaFoldDB" id="A0A146GBD4"/>
<evidence type="ECO:0000256" key="6">
    <source>
        <dbReference type="ARBA" id="ARBA00022982"/>
    </source>
</evidence>
<comment type="caution">
    <text evidence="16">The sequence shown here is derived from an EMBL/GenBank/DDBJ whole genome shotgun (WGS) entry which is preliminary data.</text>
</comment>
<dbReference type="InterPro" id="IPR036150">
    <property type="entry name" value="Cyt_b/b6_C_sf"/>
</dbReference>
<dbReference type="Pfam" id="PF13442">
    <property type="entry name" value="Cytochrome_CBB3"/>
    <property type="match status" value="1"/>
</dbReference>
<dbReference type="PANTHER" id="PTHR19271">
    <property type="entry name" value="CYTOCHROME B"/>
    <property type="match status" value="1"/>
</dbReference>
<feature type="transmembrane region" description="Helical" evidence="12">
    <location>
        <begin position="42"/>
        <end position="69"/>
    </location>
</feature>
<dbReference type="OrthoDB" id="9804503at2"/>
<comment type="subcellular location">
    <subcellularLocation>
        <location evidence="1">Membrane</location>
        <topology evidence="1">Multi-pass membrane protein</topology>
    </subcellularLocation>
</comment>
<feature type="compositionally biased region" description="Basic and acidic residues" evidence="11">
    <location>
        <begin position="497"/>
        <end position="506"/>
    </location>
</feature>
<evidence type="ECO:0000256" key="1">
    <source>
        <dbReference type="ARBA" id="ARBA00004141"/>
    </source>
</evidence>
<dbReference type="GO" id="GO:0009055">
    <property type="term" value="F:electron transfer activity"/>
    <property type="evidence" value="ECO:0007669"/>
    <property type="project" value="InterPro"/>
</dbReference>
<keyword evidence="7 12" id="KW-1133">Transmembrane helix</keyword>
<feature type="transmembrane region" description="Helical" evidence="12">
    <location>
        <begin position="193"/>
        <end position="213"/>
    </location>
</feature>
<dbReference type="PROSITE" id="PS51002">
    <property type="entry name" value="CYTB_NTER"/>
    <property type="match status" value="1"/>
</dbReference>
<evidence type="ECO:0000313" key="16">
    <source>
        <dbReference type="EMBL" id="GAT34512.1"/>
    </source>
</evidence>
<organism evidence="16 17">
    <name type="scientific">Terrimicrobium sacchariphilum</name>
    <dbReference type="NCBI Taxonomy" id="690879"/>
    <lineage>
        <taxon>Bacteria</taxon>
        <taxon>Pseudomonadati</taxon>
        <taxon>Verrucomicrobiota</taxon>
        <taxon>Terrimicrobiia</taxon>
        <taxon>Terrimicrobiales</taxon>
        <taxon>Terrimicrobiaceae</taxon>
        <taxon>Terrimicrobium</taxon>
    </lineage>
</organism>
<gene>
    <name evidence="16" type="ORF">TSACC_22937</name>
</gene>
<evidence type="ECO:0000256" key="5">
    <source>
        <dbReference type="ARBA" id="ARBA00022723"/>
    </source>
</evidence>
<dbReference type="GO" id="GO:0016491">
    <property type="term" value="F:oxidoreductase activity"/>
    <property type="evidence" value="ECO:0007669"/>
    <property type="project" value="InterPro"/>
</dbReference>
<proteinExistence type="predicted"/>
<feature type="transmembrane region" description="Helical" evidence="12">
    <location>
        <begin position="97"/>
        <end position="119"/>
    </location>
</feature>
<keyword evidence="8 10" id="KW-0408">Iron</keyword>
<dbReference type="SUPFAM" id="SSF46626">
    <property type="entry name" value="Cytochrome c"/>
    <property type="match status" value="1"/>
</dbReference>
<evidence type="ECO:0000259" key="13">
    <source>
        <dbReference type="PROSITE" id="PS51002"/>
    </source>
</evidence>
<evidence type="ECO:0000256" key="8">
    <source>
        <dbReference type="ARBA" id="ARBA00023004"/>
    </source>
</evidence>
<keyword evidence="5 10" id="KW-0479">Metal-binding</keyword>
<evidence type="ECO:0000256" key="3">
    <source>
        <dbReference type="ARBA" id="ARBA00022617"/>
    </source>
</evidence>
<dbReference type="EMBL" id="BDCO01000002">
    <property type="protein sequence ID" value="GAT34512.1"/>
    <property type="molecule type" value="Genomic_DNA"/>
</dbReference>
<keyword evidence="6" id="KW-0249">Electron transport</keyword>
<dbReference type="SUPFAM" id="SSF81648">
    <property type="entry name" value="a domain/subunit of cytochrome bc1 complex (Ubiquinol-cytochrome c reductase)"/>
    <property type="match status" value="1"/>
</dbReference>
<evidence type="ECO:0000259" key="15">
    <source>
        <dbReference type="PROSITE" id="PS51007"/>
    </source>
</evidence>
<evidence type="ECO:0000256" key="4">
    <source>
        <dbReference type="ARBA" id="ARBA00022692"/>
    </source>
</evidence>
<dbReference type="Gene3D" id="1.10.760.10">
    <property type="entry name" value="Cytochrome c-like domain"/>
    <property type="match status" value="1"/>
</dbReference>
<dbReference type="SUPFAM" id="SSF81342">
    <property type="entry name" value="Transmembrane di-heme cytochromes"/>
    <property type="match status" value="1"/>
</dbReference>
<feature type="transmembrane region" description="Helical" evidence="12">
    <location>
        <begin position="321"/>
        <end position="338"/>
    </location>
</feature>
<accession>A0A146GBD4</accession>
<dbReference type="Proteomes" id="UP000076023">
    <property type="component" value="Unassembled WGS sequence"/>
</dbReference>
<evidence type="ECO:0000256" key="9">
    <source>
        <dbReference type="ARBA" id="ARBA00023136"/>
    </source>
</evidence>
<keyword evidence="9 12" id="KW-0472">Membrane</keyword>
<evidence type="ECO:0000256" key="10">
    <source>
        <dbReference type="PROSITE-ProRule" id="PRU00433"/>
    </source>
</evidence>
<evidence type="ECO:0000256" key="2">
    <source>
        <dbReference type="ARBA" id="ARBA00022448"/>
    </source>
</evidence>
<evidence type="ECO:0000256" key="7">
    <source>
        <dbReference type="ARBA" id="ARBA00022989"/>
    </source>
</evidence>
<dbReference type="InterPro" id="IPR005798">
    <property type="entry name" value="Cyt_b/b6_C"/>
</dbReference>
<evidence type="ECO:0000256" key="11">
    <source>
        <dbReference type="SAM" id="MobiDB-lite"/>
    </source>
</evidence>
<dbReference type="InterPro" id="IPR036909">
    <property type="entry name" value="Cyt_c-like_dom_sf"/>
</dbReference>
<dbReference type="InterPro" id="IPR005797">
    <property type="entry name" value="Cyt_b/b6_N"/>
</dbReference>
<feature type="domain" description="Cytochrome b/b6 C-terminal region profile" evidence="14">
    <location>
        <begin position="241"/>
        <end position="373"/>
    </location>
</feature>
<dbReference type="GO" id="GO:0022904">
    <property type="term" value="P:respiratory electron transport chain"/>
    <property type="evidence" value="ECO:0007669"/>
    <property type="project" value="InterPro"/>
</dbReference>
<keyword evidence="3 10" id="KW-0349">Heme</keyword>
<keyword evidence="2" id="KW-0813">Transport</keyword>
<protein>
    <submittedName>
        <fullName evidence="16">Ubiquinol-cytochrome c reductase cytochrome b subunit</fullName>
    </submittedName>
</protein>
<dbReference type="PANTHER" id="PTHR19271:SF16">
    <property type="entry name" value="CYTOCHROME B"/>
    <property type="match status" value="1"/>
</dbReference>
<dbReference type="GO" id="GO:0046872">
    <property type="term" value="F:metal ion binding"/>
    <property type="evidence" value="ECO:0007669"/>
    <property type="project" value="UniProtKB-KW"/>
</dbReference>
<feature type="transmembrane region" description="Helical" evidence="12">
    <location>
        <begin position="126"/>
        <end position="148"/>
    </location>
</feature>